<name>A0A429GBT7_9CREN</name>
<dbReference type="RefSeq" id="WP_125673015.1">
    <property type="nucleotide sequence ID" value="NZ_RCOS01000177.1"/>
</dbReference>
<dbReference type="AlphaFoldDB" id="A0A429GBT7"/>
<comment type="caution">
    <text evidence="1">The sequence shown here is derived from an EMBL/GenBank/DDBJ whole genome shotgun (WGS) entry which is preliminary data.</text>
</comment>
<dbReference type="Proteomes" id="UP000277582">
    <property type="component" value="Unassembled WGS sequence"/>
</dbReference>
<evidence type="ECO:0000313" key="1">
    <source>
        <dbReference type="EMBL" id="RSN71265.1"/>
    </source>
</evidence>
<gene>
    <name evidence="1" type="ORF">D6D85_16300</name>
</gene>
<proteinExistence type="predicted"/>
<keyword evidence="2" id="KW-1185">Reference proteome</keyword>
<reference evidence="1 2" key="1">
    <citation type="submission" date="2018-10" db="EMBL/GenBank/DDBJ databases">
        <title>Co-occurring genomic capacity for anaerobic methane metabolism and dissimilatory sulfite reduction discovered in the Korarchaeota.</title>
        <authorList>
            <person name="Mckay L.J."/>
            <person name="Dlakic M."/>
            <person name="Fields M.W."/>
            <person name="Delmont T.O."/>
            <person name="Eren A.M."/>
            <person name="Jay Z.J."/>
            <person name="Klingelsmith K.B."/>
            <person name="Rusch D.B."/>
            <person name="Inskeep W.P."/>
        </authorList>
    </citation>
    <scope>NUCLEOTIDE SEQUENCE [LARGE SCALE GENOMIC DNA]</scope>
    <source>
        <strain evidence="1 2">MDKW</strain>
    </source>
</reference>
<organism evidence="1 2">
    <name type="scientific">Candidatus Methanodesulfokora washburnensis</name>
    <dbReference type="NCBI Taxonomy" id="2478471"/>
    <lineage>
        <taxon>Archaea</taxon>
        <taxon>Thermoproteota</taxon>
        <taxon>Candidatus Korarchaeia</taxon>
        <taxon>Candidatus Korarchaeia incertae sedis</taxon>
        <taxon>Candidatus Methanodesulfokora</taxon>
    </lineage>
</organism>
<sequence length="65" mass="7793">MVRYRYAVYVYEKEGSKIRWKKIGEYETPERAEEKRAKLRKIWNKGSRVIALLTGEDEDADIRIS</sequence>
<protein>
    <submittedName>
        <fullName evidence="1">Uncharacterized protein</fullName>
    </submittedName>
</protein>
<accession>A0A429GBT7</accession>
<dbReference type="EMBL" id="RCOS01000177">
    <property type="protein sequence ID" value="RSN71265.1"/>
    <property type="molecule type" value="Genomic_DNA"/>
</dbReference>
<evidence type="ECO:0000313" key="2">
    <source>
        <dbReference type="Proteomes" id="UP000277582"/>
    </source>
</evidence>